<keyword evidence="13" id="KW-1185">Reference proteome</keyword>
<reference evidence="12" key="1">
    <citation type="submission" date="2021-03" db="EMBL/GenBank/DDBJ databases">
        <authorList>
            <person name="Tagirdzhanova G."/>
        </authorList>
    </citation>
    <scope>NUCLEOTIDE SEQUENCE</scope>
</reference>
<keyword evidence="4" id="KW-0349">Heme</keyword>
<dbReference type="GO" id="GO:0004497">
    <property type="term" value="F:monooxygenase activity"/>
    <property type="evidence" value="ECO:0007669"/>
    <property type="project" value="UniProtKB-KW"/>
</dbReference>
<dbReference type="GO" id="GO:0005506">
    <property type="term" value="F:iron ion binding"/>
    <property type="evidence" value="ECO:0007669"/>
    <property type="project" value="InterPro"/>
</dbReference>
<dbReference type="Pfam" id="PF00067">
    <property type="entry name" value="p450"/>
    <property type="match status" value="1"/>
</dbReference>
<keyword evidence="10" id="KW-0503">Monooxygenase</keyword>
<keyword evidence="5" id="KW-0812">Transmembrane</keyword>
<name>A0A8H3F077_9LECA</name>
<proteinExistence type="inferred from homology"/>
<evidence type="ECO:0000256" key="7">
    <source>
        <dbReference type="ARBA" id="ARBA00022989"/>
    </source>
</evidence>
<dbReference type="AlphaFoldDB" id="A0A8H3F077"/>
<evidence type="ECO:0000256" key="10">
    <source>
        <dbReference type="ARBA" id="ARBA00023033"/>
    </source>
</evidence>
<evidence type="ECO:0000256" key="3">
    <source>
        <dbReference type="ARBA" id="ARBA00010617"/>
    </source>
</evidence>
<dbReference type="EMBL" id="CAJPDS010000016">
    <property type="protein sequence ID" value="CAF9915724.1"/>
    <property type="molecule type" value="Genomic_DNA"/>
</dbReference>
<organism evidence="12 13">
    <name type="scientific">Heterodermia speciosa</name>
    <dbReference type="NCBI Taxonomy" id="116794"/>
    <lineage>
        <taxon>Eukaryota</taxon>
        <taxon>Fungi</taxon>
        <taxon>Dikarya</taxon>
        <taxon>Ascomycota</taxon>
        <taxon>Pezizomycotina</taxon>
        <taxon>Lecanoromycetes</taxon>
        <taxon>OSLEUM clade</taxon>
        <taxon>Lecanoromycetidae</taxon>
        <taxon>Caliciales</taxon>
        <taxon>Physciaceae</taxon>
        <taxon>Heterodermia</taxon>
    </lineage>
</organism>
<evidence type="ECO:0000313" key="12">
    <source>
        <dbReference type="EMBL" id="CAF9915724.1"/>
    </source>
</evidence>
<gene>
    <name evidence="12" type="ORF">HETSPECPRED_002567</name>
</gene>
<evidence type="ECO:0000256" key="6">
    <source>
        <dbReference type="ARBA" id="ARBA00022723"/>
    </source>
</evidence>
<sequence>MVTSGAHIKELGQAPPGQLSLHAVAKEFLQPRHTMSGFEWRNQRGSDGTVFVRALRSLVTANLPKILPDLDSGIADQIKIELGKLSGAHGRRSVSVFAMVKLLVGRAGCIAFFGHDMGSNEVLTQFFLGIYNDCIKAQSSDFLETVTCVAEEVFIKAEYFRLLPESIAAIVSRGQNRSRTMFEALHSIVERRRRMQDGALLTRDVLQDLIENAPSDWSVPRCVHEIMGLWIGAFGTLVPTATYAVLDLYSHPDNIVPLQAELRGPAFSEFLATSQGLPLLDAFLQESMRLSFSESSKRAPERNQEMNGD</sequence>
<comment type="caution">
    <text evidence="12">The sequence shown here is derived from an EMBL/GenBank/DDBJ whole genome shotgun (WGS) entry which is preliminary data.</text>
</comment>
<dbReference type="Gene3D" id="1.10.630.10">
    <property type="entry name" value="Cytochrome P450"/>
    <property type="match status" value="1"/>
</dbReference>
<dbReference type="SUPFAM" id="SSF48264">
    <property type="entry name" value="Cytochrome P450"/>
    <property type="match status" value="1"/>
</dbReference>
<protein>
    <submittedName>
        <fullName evidence="12">Uncharacterized protein</fullName>
    </submittedName>
</protein>
<dbReference type="OrthoDB" id="5399981at2759"/>
<keyword evidence="9" id="KW-0408">Iron</keyword>
<evidence type="ECO:0000256" key="2">
    <source>
        <dbReference type="ARBA" id="ARBA00004370"/>
    </source>
</evidence>
<comment type="subcellular location">
    <subcellularLocation>
        <location evidence="2">Membrane</location>
    </subcellularLocation>
</comment>
<keyword evidence="11" id="KW-0472">Membrane</keyword>
<evidence type="ECO:0000256" key="9">
    <source>
        <dbReference type="ARBA" id="ARBA00023004"/>
    </source>
</evidence>
<dbReference type="Proteomes" id="UP000664521">
    <property type="component" value="Unassembled WGS sequence"/>
</dbReference>
<dbReference type="GO" id="GO:0016020">
    <property type="term" value="C:membrane"/>
    <property type="evidence" value="ECO:0007669"/>
    <property type="project" value="UniProtKB-SubCell"/>
</dbReference>
<comment type="cofactor">
    <cofactor evidence="1">
        <name>heme</name>
        <dbReference type="ChEBI" id="CHEBI:30413"/>
    </cofactor>
</comment>
<evidence type="ECO:0000256" key="1">
    <source>
        <dbReference type="ARBA" id="ARBA00001971"/>
    </source>
</evidence>
<keyword evidence="8" id="KW-0560">Oxidoreductase</keyword>
<accession>A0A8H3F077</accession>
<dbReference type="GO" id="GO:0020037">
    <property type="term" value="F:heme binding"/>
    <property type="evidence" value="ECO:0007669"/>
    <property type="project" value="InterPro"/>
</dbReference>
<dbReference type="InterPro" id="IPR001128">
    <property type="entry name" value="Cyt_P450"/>
</dbReference>
<evidence type="ECO:0000256" key="8">
    <source>
        <dbReference type="ARBA" id="ARBA00023002"/>
    </source>
</evidence>
<evidence type="ECO:0000256" key="11">
    <source>
        <dbReference type="ARBA" id="ARBA00023136"/>
    </source>
</evidence>
<dbReference type="InterPro" id="IPR036396">
    <property type="entry name" value="Cyt_P450_sf"/>
</dbReference>
<keyword evidence="6" id="KW-0479">Metal-binding</keyword>
<evidence type="ECO:0000256" key="5">
    <source>
        <dbReference type="ARBA" id="ARBA00022692"/>
    </source>
</evidence>
<evidence type="ECO:0000313" key="13">
    <source>
        <dbReference type="Proteomes" id="UP000664521"/>
    </source>
</evidence>
<evidence type="ECO:0000256" key="4">
    <source>
        <dbReference type="ARBA" id="ARBA00022617"/>
    </source>
</evidence>
<dbReference type="GO" id="GO:0016705">
    <property type="term" value="F:oxidoreductase activity, acting on paired donors, with incorporation or reduction of molecular oxygen"/>
    <property type="evidence" value="ECO:0007669"/>
    <property type="project" value="InterPro"/>
</dbReference>
<dbReference type="PANTHER" id="PTHR46206">
    <property type="entry name" value="CYTOCHROME P450"/>
    <property type="match status" value="1"/>
</dbReference>
<keyword evidence="7" id="KW-1133">Transmembrane helix</keyword>
<dbReference type="PANTHER" id="PTHR46206:SF5">
    <property type="entry name" value="P450, PUTATIVE (EUROFUNG)-RELATED"/>
    <property type="match status" value="1"/>
</dbReference>
<comment type="similarity">
    <text evidence="3">Belongs to the cytochrome P450 family.</text>
</comment>